<dbReference type="InterPro" id="IPR050342">
    <property type="entry name" value="HMGB"/>
</dbReference>
<gene>
    <name evidence="6" type="ORF">BDK51DRAFT_11361</name>
</gene>
<evidence type="ECO:0000259" key="5">
    <source>
        <dbReference type="PROSITE" id="PS50118"/>
    </source>
</evidence>
<dbReference type="Pfam" id="PF00505">
    <property type="entry name" value="HMG_box"/>
    <property type="match status" value="1"/>
</dbReference>
<evidence type="ECO:0000313" key="6">
    <source>
        <dbReference type="EMBL" id="RKO86622.1"/>
    </source>
</evidence>
<dbReference type="CDD" id="cd01390">
    <property type="entry name" value="HMG-box_NHP6-like"/>
    <property type="match status" value="1"/>
</dbReference>
<evidence type="ECO:0000256" key="2">
    <source>
        <dbReference type="ARBA" id="ARBA00023242"/>
    </source>
</evidence>
<sequence>QDPHAPKKALSPYLIFSQEMRPTIKEQNPDATFGQLGKLLGAAWQELNDKDKAVYNQKSEADKARYEREMSTY</sequence>
<keyword evidence="1 4" id="KW-0238">DNA-binding</keyword>
<evidence type="ECO:0000256" key="1">
    <source>
        <dbReference type="ARBA" id="ARBA00023125"/>
    </source>
</evidence>
<dbReference type="FunFam" id="1.10.30.10:FF:000016">
    <property type="entry name" value="FACT complex subunit SSRP1"/>
    <property type="match status" value="1"/>
</dbReference>
<accession>A0A4P9W429</accession>
<dbReference type="PROSITE" id="PS50118">
    <property type="entry name" value="HMG_BOX_2"/>
    <property type="match status" value="1"/>
</dbReference>
<feature type="domain" description="HMG box" evidence="5">
    <location>
        <begin position="6"/>
        <end position="73"/>
    </location>
</feature>
<dbReference type="InterPro" id="IPR009071">
    <property type="entry name" value="HMG_box_dom"/>
</dbReference>
<dbReference type="AlphaFoldDB" id="A0A4P9W429"/>
<feature type="non-terminal residue" evidence="6">
    <location>
        <position position="73"/>
    </location>
</feature>
<evidence type="ECO:0000256" key="4">
    <source>
        <dbReference type="PROSITE-ProRule" id="PRU00267"/>
    </source>
</evidence>
<feature type="DNA-binding region" description="HMG box" evidence="4">
    <location>
        <begin position="6"/>
        <end position="73"/>
    </location>
</feature>
<reference evidence="7" key="1">
    <citation type="journal article" date="2018" name="Nat. Microbiol.">
        <title>Leveraging single-cell genomics to expand the fungal tree of life.</title>
        <authorList>
            <person name="Ahrendt S.R."/>
            <person name="Quandt C.A."/>
            <person name="Ciobanu D."/>
            <person name="Clum A."/>
            <person name="Salamov A."/>
            <person name="Andreopoulos B."/>
            <person name="Cheng J.F."/>
            <person name="Woyke T."/>
            <person name="Pelin A."/>
            <person name="Henrissat B."/>
            <person name="Reynolds N.K."/>
            <person name="Benny G.L."/>
            <person name="Smith M.E."/>
            <person name="James T.Y."/>
            <person name="Grigoriev I.V."/>
        </authorList>
    </citation>
    <scope>NUCLEOTIDE SEQUENCE [LARGE SCALE GENOMIC DNA]</scope>
</reference>
<name>A0A4P9W429_9FUNG</name>
<keyword evidence="2 4" id="KW-0539">Nucleus</keyword>
<dbReference type="OrthoDB" id="1919336at2759"/>
<proteinExistence type="inferred from homology"/>
<dbReference type="GO" id="GO:0003677">
    <property type="term" value="F:DNA binding"/>
    <property type="evidence" value="ECO:0007669"/>
    <property type="project" value="UniProtKB-UniRule"/>
</dbReference>
<dbReference type="PANTHER" id="PTHR48112:SF22">
    <property type="entry name" value="MITOCHONDRIAL TRANSCRIPTION FACTOR A, ISOFORM B"/>
    <property type="match status" value="1"/>
</dbReference>
<organism evidence="6 7">
    <name type="scientific">Blyttiomyces helicus</name>
    <dbReference type="NCBI Taxonomy" id="388810"/>
    <lineage>
        <taxon>Eukaryota</taxon>
        <taxon>Fungi</taxon>
        <taxon>Fungi incertae sedis</taxon>
        <taxon>Chytridiomycota</taxon>
        <taxon>Chytridiomycota incertae sedis</taxon>
        <taxon>Chytridiomycetes</taxon>
        <taxon>Chytridiomycetes incertae sedis</taxon>
        <taxon>Blyttiomyces</taxon>
    </lineage>
</organism>
<feature type="non-terminal residue" evidence="6">
    <location>
        <position position="1"/>
    </location>
</feature>
<keyword evidence="7" id="KW-1185">Reference proteome</keyword>
<dbReference type="EMBL" id="KZ998044">
    <property type="protein sequence ID" value="RKO86622.1"/>
    <property type="molecule type" value="Genomic_DNA"/>
</dbReference>
<dbReference type="SMART" id="SM00398">
    <property type="entry name" value="HMG"/>
    <property type="match status" value="1"/>
</dbReference>
<dbReference type="PANTHER" id="PTHR48112">
    <property type="entry name" value="HIGH MOBILITY GROUP PROTEIN DSP1"/>
    <property type="match status" value="1"/>
</dbReference>
<dbReference type="SUPFAM" id="SSF47095">
    <property type="entry name" value="HMG-box"/>
    <property type="match status" value="1"/>
</dbReference>
<evidence type="ECO:0000256" key="3">
    <source>
        <dbReference type="ARBA" id="ARBA00043963"/>
    </source>
</evidence>
<dbReference type="Proteomes" id="UP000269721">
    <property type="component" value="Unassembled WGS sequence"/>
</dbReference>
<evidence type="ECO:0000313" key="7">
    <source>
        <dbReference type="Proteomes" id="UP000269721"/>
    </source>
</evidence>
<dbReference type="PRINTS" id="PR00886">
    <property type="entry name" value="HIGHMOBLTY12"/>
</dbReference>
<dbReference type="Gene3D" id="1.10.30.10">
    <property type="entry name" value="High mobility group box domain"/>
    <property type="match status" value="1"/>
</dbReference>
<protein>
    <submittedName>
        <fullName evidence="6">High mobility group box domain-containing protein</fullName>
    </submittedName>
</protein>
<dbReference type="GO" id="GO:0005634">
    <property type="term" value="C:nucleus"/>
    <property type="evidence" value="ECO:0007669"/>
    <property type="project" value="UniProtKB-UniRule"/>
</dbReference>
<comment type="similarity">
    <text evidence="3">Belongs to the NHP6 family.</text>
</comment>
<dbReference type="InterPro" id="IPR036910">
    <property type="entry name" value="HMG_box_dom_sf"/>
</dbReference>